<dbReference type="AlphaFoldDB" id="A0A2H3AQK5"/>
<evidence type="ECO:0000313" key="2">
    <source>
        <dbReference type="Proteomes" id="UP000218334"/>
    </source>
</evidence>
<reference evidence="2" key="1">
    <citation type="journal article" date="2017" name="Nat. Ecol. Evol.">
        <title>Genome expansion and lineage-specific genetic innovations in the forest pathogenic fungi Armillaria.</title>
        <authorList>
            <person name="Sipos G."/>
            <person name="Prasanna A.N."/>
            <person name="Walter M.C."/>
            <person name="O'Connor E."/>
            <person name="Balint B."/>
            <person name="Krizsan K."/>
            <person name="Kiss B."/>
            <person name="Hess J."/>
            <person name="Varga T."/>
            <person name="Slot J."/>
            <person name="Riley R."/>
            <person name="Boka B."/>
            <person name="Rigling D."/>
            <person name="Barry K."/>
            <person name="Lee J."/>
            <person name="Mihaltcheva S."/>
            <person name="LaButti K."/>
            <person name="Lipzen A."/>
            <person name="Waldron R."/>
            <person name="Moloney N.M."/>
            <person name="Sperisen C."/>
            <person name="Kredics L."/>
            <person name="Vagvoelgyi C."/>
            <person name="Patrignani A."/>
            <person name="Fitzpatrick D."/>
            <person name="Nagy I."/>
            <person name="Doyle S."/>
            <person name="Anderson J.B."/>
            <person name="Grigoriev I.V."/>
            <person name="Gueldener U."/>
            <person name="Muensterkoetter M."/>
            <person name="Nagy L.G."/>
        </authorList>
    </citation>
    <scope>NUCLEOTIDE SEQUENCE [LARGE SCALE GENOMIC DNA]</scope>
    <source>
        <strain evidence="2">28-4</strain>
    </source>
</reference>
<keyword evidence="2" id="KW-1185">Reference proteome</keyword>
<evidence type="ECO:0000313" key="1">
    <source>
        <dbReference type="EMBL" id="PBK61055.1"/>
    </source>
</evidence>
<dbReference type="EMBL" id="KZ293479">
    <property type="protein sequence ID" value="PBK61055.1"/>
    <property type="molecule type" value="Genomic_DNA"/>
</dbReference>
<sequence length="169" mass="19438">MAPCLYYTSEAWVTWNHHRRSNSHTTIPPMGVRMVPTVSKLLKVTVFITPQVQATLRSPAQEPIFSGHLEMWFFIDGTLIGHVPRNVSNNFASTRTYELLYLPLLLCRPYRHFFIREYGNFTWDHFEDDGHGWFMDAGTVSRGSLGKWMDSNPVVNLNDLNHSGKPVTV</sequence>
<gene>
    <name evidence="1" type="ORF">ARMSODRAFT_981788</name>
</gene>
<dbReference type="Proteomes" id="UP000218334">
    <property type="component" value="Unassembled WGS sequence"/>
</dbReference>
<proteinExistence type="predicted"/>
<organism evidence="1 2">
    <name type="scientific">Armillaria solidipes</name>
    <dbReference type="NCBI Taxonomy" id="1076256"/>
    <lineage>
        <taxon>Eukaryota</taxon>
        <taxon>Fungi</taxon>
        <taxon>Dikarya</taxon>
        <taxon>Basidiomycota</taxon>
        <taxon>Agaricomycotina</taxon>
        <taxon>Agaricomycetes</taxon>
        <taxon>Agaricomycetidae</taxon>
        <taxon>Agaricales</taxon>
        <taxon>Marasmiineae</taxon>
        <taxon>Physalacriaceae</taxon>
        <taxon>Armillaria</taxon>
    </lineage>
</organism>
<name>A0A2H3AQK5_9AGAR</name>
<accession>A0A2H3AQK5</accession>
<protein>
    <submittedName>
        <fullName evidence="1">Uncharacterized protein</fullName>
    </submittedName>
</protein>